<reference evidence="2" key="1">
    <citation type="journal article" date="2020" name="Stud. Mycol.">
        <title>101 Dothideomycetes genomes: a test case for predicting lifestyles and emergence of pathogens.</title>
        <authorList>
            <person name="Haridas S."/>
            <person name="Albert R."/>
            <person name="Binder M."/>
            <person name="Bloem J."/>
            <person name="Labutti K."/>
            <person name="Salamov A."/>
            <person name="Andreopoulos B."/>
            <person name="Baker S."/>
            <person name="Barry K."/>
            <person name="Bills G."/>
            <person name="Bluhm B."/>
            <person name="Cannon C."/>
            <person name="Castanera R."/>
            <person name="Culley D."/>
            <person name="Daum C."/>
            <person name="Ezra D."/>
            <person name="Gonzalez J."/>
            <person name="Henrissat B."/>
            <person name="Kuo A."/>
            <person name="Liang C."/>
            <person name="Lipzen A."/>
            <person name="Lutzoni F."/>
            <person name="Magnuson J."/>
            <person name="Mondo S."/>
            <person name="Nolan M."/>
            <person name="Ohm R."/>
            <person name="Pangilinan J."/>
            <person name="Park H.-J."/>
            <person name="Ramirez L."/>
            <person name="Alfaro M."/>
            <person name="Sun H."/>
            <person name="Tritt A."/>
            <person name="Yoshinaga Y."/>
            <person name="Zwiers L.-H."/>
            <person name="Turgeon B."/>
            <person name="Goodwin S."/>
            <person name="Spatafora J."/>
            <person name="Crous P."/>
            <person name="Grigoriev I."/>
        </authorList>
    </citation>
    <scope>NUCLEOTIDE SEQUENCE</scope>
    <source>
        <strain evidence="2">CBS 101060</strain>
    </source>
</reference>
<keyword evidence="1" id="KW-0812">Transmembrane</keyword>
<dbReference type="OrthoDB" id="202545at2759"/>
<gene>
    <name evidence="2" type="ORF">M501DRAFT_1028083</name>
</gene>
<comment type="caution">
    <text evidence="2">The sequence shown here is derived from an EMBL/GenBank/DDBJ whole genome shotgun (WGS) entry which is preliminary data.</text>
</comment>
<dbReference type="EMBL" id="MU006089">
    <property type="protein sequence ID" value="KAF2843272.1"/>
    <property type="molecule type" value="Genomic_DNA"/>
</dbReference>
<protein>
    <submittedName>
        <fullName evidence="2">Uncharacterized protein</fullName>
    </submittedName>
</protein>
<evidence type="ECO:0000313" key="3">
    <source>
        <dbReference type="Proteomes" id="UP000799429"/>
    </source>
</evidence>
<keyword evidence="3" id="KW-1185">Reference proteome</keyword>
<keyword evidence="1" id="KW-0472">Membrane</keyword>
<feature type="transmembrane region" description="Helical" evidence="1">
    <location>
        <begin position="74"/>
        <end position="96"/>
    </location>
</feature>
<proteinExistence type="predicted"/>
<dbReference type="PANTHER" id="PTHR42044">
    <property type="entry name" value="DUF676 DOMAIN-CONTAINING PROTEIN-RELATED"/>
    <property type="match status" value="1"/>
</dbReference>
<organism evidence="2 3">
    <name type="scientific">Patellaria atrata CBS 101060</name>
    <dbReference type="NCBI Taxonomy" id="1346257"/>
    <lineage>
        <taxon>Eukaryota</taxon>
        <taxon>Fungi</taxon>
        <taxon>Dikarya</taxon>
        <taxon>Ascomycota</taxon>
        <taxon>Pezizomycotina</taxon>
        <taxon>Dothideomycetes</taxon>
        <taxon>Dothideomycetes incertae sedis</taxon>
        <taxon>Patellariales</taxon>
        <taxon>Patellariaceae</taxon>
        <taxon>Patellaria</taxon>
    </lineage>
</organism>
<evidence type="ECO:0000313" key="2">
    <source>
        <dbReference type="EMBL" id="KAF2843272.1"/>
    </source>
</evidence>
<dbReference type="Proteomes" id="UP000799429">
    <property type="component" value="Unassembled WGS sequence"/>
</dbReference>
<name>A0A9P4SIR8_9PEZI</name>
<sequence>MGGVTFIPNQTADEAILSGDRSTLQSSVSILLTDIWILIKNLRYVPTTFLPLTYFEEHTAVSHDRTADIKELSINLLIFLVELILLLATPPALLLLPGWESLLYLTAVYAISRILTHPTNGPNMIVTSLPPSKPHFPTEKWVFINGMGTSHRSLQLSCDALSATFQRPITGLHARTHGAIADMLQSLLQHSLNLPTSPTRIAFSLLKPHLLDPGVTKVAVLAHGHGALVLALTLDKLLLHVPWRALGKLELYTFGSGAAWFNNPVTAALSPDPDTNNDETSTRPPTTVIPVIEHYANESDAIARSGVLHGTRTCAGQRYAGRVFVRKNAAGHAFRTAYLGDMFPASSATEARPKLSRFLDQMVDVDLGTAGRRAESVQDIGGMGSAGEGERPLLLRRWTRRTSVRREMEGAVEEGSGRTVRQLSRLWAYVGGGGGKGDVVWAGERWGGEGIWGETRW</sequence>
<dbReference type="PANTHER" id="PTHR42044:SF2">
    <property type="entry name" value="DUF676 DOMAIN-CONTAINING PROTEIN"/>
    <property type="match status" value="1"/>
</dbReference>
<keyword evidence="1" id="KW-1133">Transmembrane helix</keyword>
<evidence type="ECO:0000256" key="1">
    <source>
        <dbReference type="SAM" id="Phobius"/>
    </source>
</evidence>
<accession>A0A9P4SIR8</accession>
<dbReference type="AlphaFoldDB" id="A0A9P4SIR8"/>